<gene>
    <name evidence="3" type="primary">VPS62</name>
    <name evidence="3" type="ORF">CspeluHIS016_0803850</name>
</gene>
<reference evidence="3" key="1">
    <citation type="journal article" date="2023" name="BMC Genomics">
        <title>Chromosome-level genome assemblies of Cutaneotrichosporon spp. (Trichosporonales, Basidiomycota) reveal imbalanced evolution between nucleotide sequences and chromosome synteny.</title>
        <authorList>
            <person name="Kobayashi Y."/>
            <person name="Kayamori A."/>
            <person name="Aoki K."/>
            <person name="Shiwa Y."/>
            <person name="Matsutani M."/>
            <person name="Fujita N."/>
            <person name="Sugita T."/>
            <person name="Iwasaki W."/>
            <person name="Tanaka N."/>
            <person name="Takashima M."/>
        </authorList>
    </citation>
    <scope>NUCLEOTIDE SEQUENCE</scope>
    <source>
        <strain evidence="3">HIS016</strain>
    </source>
</reference>
<sequence length="541" mass="60608">MRLLTLLLTCALASALPHDPLQPPSEQVPFRPVAPPRPTPPPGFQTYTDESDDFEPHDKPSTPEKRAEMAKLLDKYAPVFKLASTERYYPSSVPFMLEHYEFVEWENGTRFEPDKSLFTASRLNELPRKGKNQHLSVTPPHNPQPLVDGPESYFLYGPAGMPDGMEYGDDGRGRVHDEVYGFWVDNGRGVVDLWYWTYYPYNLGKEVGYLGWLGNHVSDWERLRVRTVNGTAKSADFNTHSGGAFSAGTYRWSDLERFGERPIAYVASGSHGVWPTAGKHVYAQLLNLWQLVDMTDDHGAIWDTQGHVVPIEWWTGPNKAHKIRHTGNHSWLEFKGEFGNAGSSNCWWHAIVGVCQLVGGPPGPNRWLGDPPDCIIGTPATKQSTFSFYLSYNVSVQARAMNVTSVLVEQICARPEVAFTGDSVDWNTLRADQMTTWTVPGNAIPFAGTAQHHATTEPCYGVRSAAKAYRLALYNKEGERVSTSGLRVLCMYETGKSGWVLSPAADINDVDEWRWMLMNKQPEEPPSHTPPSPTSNVRPRD</sequence>
<dbReference type="PANTHER" id="PTHR48174">
    <property type="entry name" value="DUF946 FAMILY PROTEIN"/>
    <property type="match status" value="1"/>
</dbReference>
<dbReference type="AlphaFoldDB" id="A0AAD3U061"/>
<evidence type="ECO:0000256" key="1">
    <source>
        <dbReference type="SAM" id="MobiDB-lite"/>
    </source>
</evidence>
<feature type="chain" id="PRO_5042106010" description="Vacuolar protein sorting-associated protein 62" evidence="2">
    <location>
        <begin position="16"/>
        <end position="541"/>
    </location>
</feature>
<dbReference type="Pfam" id="PF06101">
    <property type="entry name" value="Vps62"/>
    <property type="match status" value="1"/>
</dbReference>
<protein>
    <recommendedName>
        <fullName evidence="5">Vacuolar protein sorting-associated protein 62</fullName>
    </recommendedName>
</protein>
<keyword evidence="4" id="KW-1185">Reference proteome</keyword>
<evidence type="ECO:0000313" key="4">
    <source>
        <dbReference type="Proteomes" id="UP001222932"/>
    </source>
</evidence>
<dbReference type="InterPro" id="IPR009291">
    <property type="entry name" value="Vps62"/>
</dbReference>
<dbReference type="PANTHER" id="PTHR48174:SF5">
    <property type="entry name" value="VACUOLAR PROTEIN SORTING-ASSOCIATED PROTEIN 62"/>
    <property type="match status" value="1"/>
</dbReference>
<proteinExistence type="predicted"/>
<accession>A0AAD3U061</accession>
<feature type="compositionally biased region" description="Pro residues" evidence="1">
    <location>
        <begin position="32"/>
        <end position="43"/>
    </location>
</feature>
<comment type="caution">
    <text evidence="3">The sequence shown here is derived from an EMBL/GenBank/DDBJ whole genome shotgun (WGS) entry which is preliminary data.</text>
</comment>
<keyword evidence="2" id="KW-0732">Signal</keyword>
<feature type="signal peptide" evidence="2">
    <location>
        <begin position="1"/>
        <end position="15"/>
    </location>
</feature>
<dbReference type="Proteomes" id="UP001222932">
    <property type="component" value="Unassembled WGS sequence"/>
</dbReference>
<evidence type="ECO:0008006" key="5">
    <source>
        <dbReference type="Google" id="ProtNLM"/>
    </source>
</evidence>
<feature type="region of interest" description="Disordered" evidence="1">
    <location>
        <begin position="17"/>
        <end position="65"/>
    </location>
</feature>
<name>A0AAD3U061_9TREE</name>
<feature type="compositionally biased region" description="Basic and acidic residues" evidence="1">
    <location>
        <begin position="54"/>
        <end position="65"/>
    </location>
</feature>
<evidence type="ECO:0000256" key="2">
    <source>
        <dbReference type="SAM" id="SignalP"/>
    </source>
</evidence>
<reference evidence="3" key="2">
    <citation type="submission" date="2023-06" db="EMBL/GenBank/DDBJ databases">
        <authorList>
            <person name="Kobayashi Y."/>
            <person name="Kayamori A."/>
            <person name="Aoki K."/>
            <person name="Shiwa Y."/>
            <person name="Fujita N."/>
            <person name="Sugita T."/>
            <person name="Iwasaki W."/>
            <person name="Tanaka N."/>
            <person name="Takashima M."/>
        </authorList>
    </citation>
    <scope>NUCLEOTIDE SEQUENCE</scope>
    <source>
        <strain evidence="3">HIS016</strain>
    </source>
</reference>
<evidence type="ECO:0000313" key="3">
    <source>
        <dbReference type="EMBL" id="GMK59779.1"/>
    </source>
</evidence>
<organism evidence="3 4">
    <name type="scientific">Cutaneotrichosporon spelunceum</name>
    <dbReference type="NCBI Taxonomy" id="1672016"/>
    <lineage>
        <taxon>Eukaryota</taxon>
        <taxon>Fungi</taxon>
        <taxon>Dikarya</taxon>
        <taxon>Basidiomycota</taxon>
        <taxon>Agaricomycotina</taxon>
        <taxon>Tremellomycetes</taxon>
        <taxon>Trichosporonales</taxon>
        <taxon>Trichosporonaceae</taxon>
        <taxon>Cutaneotrichosporon</taxon>
    </lineage>
</organism>
<feature type="region of interest" description="Disordered" evidence="1">
    <location>
        <begin position="520"/>
        <end position="541"/>
    </location>
</feature>
<dbReference type="EMBL" id="BTCM01000008">
    <property type="protein sequence ID" value="GMK59779.1"/>
    <property type="molecule type" value="Genomic_DNA"/>
</dbReference>